<keyword evidence="4 6" id="KW-1133">Transmembrane helix</keyword>
<name>A0ABM1E6N0_PRICU</name>
<evidence type="ECO:0000313" key="8">
    <source>
        <dbReference type="Proteomes" id="UP000695022"/>
    </source>
</evidence>
<reference evidence="9" key="1">
    <citation type="submission" date="2025-08" db="UniProtKB">
        <authorList>
            <consortium name="RefSeq"/>
        </authorList>
    </citation>
    <scope>IDENTIFICATION</scope>
</reference>
<evidence type="ECO:0000256" key="1">
    <source>
        <dbReference type="ARBA" id="ARBA00004651"/>
    </source>
</evidence>
<evidence type="ECO:0000256" key="2">
    <source>
        <dbReference type="ARBA" id="ARBA00022475"/>
    </source>
</evidence>
<keyword evidence="2" id="KW-1003">Cell membrane</keyword>
<organism evidence="8 9">
    <name type="scientific">Priapulus caudatus</name>
    <name type="common">Priapulid worm</name>
    <dbReference type="NCBI Taxonomy" id="37621"/>
    <lineage>
        <taxon>Eukaryota</taxon>
        <taxon>Metazoa</taxon>
        <taxon>Ecdysozoa</taxon>
        <taxon>Scalidophora</taxon>
        <taxon>Priapulida</taxon>
        <taxon>Priapulimorpha</taxon>
        <taxon>Priapulimorphida</taxon>
        <taxon>Priapulidae</taxon>
        <taxon>Priapulus</taxon>
    </lineage>
</organism>
<dbReference type="PROSITE" id="PS51465">
    <property type="entry name" value="KAZAL_2"/>
    <property type="match status" value="1"/>
</dbReference>
<keyword evidence="3 6" id="KW-0812">Transmembrane</keyword>
<dbReference type="InterPro" id="IPR004156">
    <property type="entry name" value="OATP"/>
</dbReference>
<evidence type="ECO:0000256" key="5">
    <source>
        <dbReference type="ARBA" id="ARBA00023136"/>
    </source>
</evidence>
<dbReference type="GeneID" id="106809322"/>
<dbReference type="PANTHER" id="PTHR11388:SF100">
    <property type="entry name" value="SOLUTE CARRIER ORGANIC ANION TRANSPORTER FAMILY MEMBER 4A1"/>
    <property type="match status" value="1"/>
</dbReference>
<feature type="transmembrane region" description="Helical" evidence="6">
    <location>
        <begin position="144"/>
        <end position="167"/>
    </location>
</feature>
<evidence type="ECO:0000256" key="4">
    <source>
        <dbReference type="ARBA" id="ARBA00022989"/>
    </source>
</evidence>
<feature type="transmembrane region" description="Helical" evidence="6">
    <location>
        <begin position="36"/>
        <end position="56"/>
    </location>
</feature>
<dbReference type="Pfam" id="PF03137">
    <property type="entry name" value="OATP"/>
    <property type="match status" value="1"/>
</dbReference>
<feature type="domain" description="Kazal-like" evidence="7">
    <location>
        <begin position="72"/>
        <end position="126"/>
    </location>
</feature>
<feature type="transmembrane region" description="Helical" evidence="6">
    <location>
        <begin position="6"/>
        <end position="24"/>
    </location>
</feature>
<sequence length="172" mass="18648">MVTQVPQRFFGAFTCVGLLIGGYVMRRFRILPKGGLVLILSCIISYAILIFFMMVIGCPDITYAGDIQSNGGNLTMECNSNCYCGMYTYSPVCGNNETYFSGCFAGCKGYHDDGPTKVYYDCSCIPGGTVIQGACPVSCTIETIIYVILITFGSMISTPAEVAAVVIQFRQE</sequence>
<evidence type="ECO:0000259" key="7">
    <source>
        <dbReference type="PROSITE" id="PS51465"/>
    </source>
</evidence>
<protein>
    <submittedName>
        <fullName evidence="9">Solute carrier organic anion transporter family member 4C1-like</fullName>
    </submittedName>
</protein>
<dbReference type="InterPro" id="IPR002350">
    <property type="entry name" value="Kazal_dom"/>
</dbReference>
<evidence type="ECO:0000256" key="3">
    <source>
        <dbReference type="ARBA" id="ARBA00022692"/>
    </source>
</evidence>
<keyword evidence="5 6" id="KW-0472">Membrane</keyword>
<accession>A0ABM1E6N0</accession>
<keyword evidence="8" id="KW-1185">Reference proteome</keyword>
<comment type="subcellular location">
    <subcellularLocation>
        <location evidence="1">Cell membrane</location>
        <topology evidence="1">Multi-pass membrane protein</topology>
    </subcellularLocation>
</comment>
<dbReference type="PANTHER" id="PTHR11388">
    <property type="entry name" value="ORGANIC ANION TRANSPORTER"/>
    <property type="match status" value="1"/>
</dbReference>
<dbReference type="Proteomes" id="UP000695022">
    <property type="component" value="Unplaced"/>
</dbReference>
<dbReference type="RefSeq" id="XP_014667851.1">
    <property type="nucleotide sequence ID" value="XM_014812365.1"/>
</dbReference>
<proteinExistence type="predicted"/>
<evidence type="ECO:0000256" key="6">
    <source>
        <dbReference type="SAM" id="Phobius"/>
    </source>
</evidence>
<dbReference type="SUPFAM" id="SSF100895">
    <property type="entry name" value="Kazal-type serine protease inhibitors"/>
    <property type="match status" value="1"/>
</dbReference>
<gene>
    <name evidence="9" type="primary">LOC106809322</name>
</gene>
<evidence type="ECO:0000313" key="9">
    <source>
        <dbReference type="RefSeq" id="XP_014667851.1"/>
    </source>
</evidence>
<dbReference type="InterPro" id="IPR036058">
    <property type="entry name" value="Kazal_dom_sf"/>
</dbReference>